<gene>
    <name evidence="2" type="ORF">ACFSUS_21255</name>
</gene>
<proteinExistence type="predicted"/>
<dbReference type="EC" id="1.-.-.-" evidence="2"/>
<dbReference type="PANTHER" id="PTHR37539:SF1">
    <property type="entry name" value="ER-BOUND OXYGENASE MPAB_MPAB'_RUBBER OXYGENASE CATALYTIC DOMAIN-CONTAINING PROTEIN"/>
    <property type="match status" value="1"/>
</dbReference>
<organism evidence="2 3">
    <name type="scientific">Spirosoma soli</name>
    <dbReference type="NCBI Taxonomy" id="1770529"/>
    <lineage>
        <taxon>Bacteria</taxon>
        <taxon>Pseudomonadati</taxon>
        <taxon>Bacteroidota</taxon>
        <taxon>Cytophagia</taxon>
        <taxon>Cytophagales</taxon>
        <taxon>Cytophagaceae</taxon>
        <taxon>Spirosoma</taxon>
    </lineage>
</organism>
<keyword evidence="3" id="KW-1185">Reference proteome</keyword>
<feature type="domain" description="ER-bound oxygenase mpaB/mpaB'/Rubber oxygenase catalytic" evidence="1">
    <location>
        <begin position="120"/>
        <end position="302"/>
    </location>
</feature>
<reference evidence="3" key="1">
    <citation type="journal article" date="2019" name="Int. J. Syst. Evol. Microbiol.">
        <title>The Global Catalogue of Microorganisms (GCM) 10K type strain sequencing project: providing services to taxonomists for standard genome sequencing and annotation.</title>
        <authorList>
            <consortium name="The Broad Institute Genomics Platform"/>
            <consortium name="The Broad Institute Genome Sequencing Center for Infectious Disease"/>
            <person name="Wu L."/>
            <person name="Ma J."/>
        </authorList>
    </citation>
    <scope>NUCLEOTIDE SEQUENCE [LARGE SCALE GENOMIC DNA]</scope>
    <source>
        <strain evidence="3">KCTC 42805</strain>
    </source>
</reference>
<keyword evidence="2" id="KW-0560">Oxidoreductase</keyword>
<evidence type="ECO:0000313" key="2">
    <source>
        <dbReference type="EMBL" id="MFD2573184.1"/>
    </source>
</evidence>
<dbReference type="PANTHER" id="PTHR37539">
    <property type="entry name" value="SECRETED PROTEIN-RELATED"/>
    <property type="match status" value="1"/>
</dbReference>
<dbReference type="Proteomes" id="UP001597469">
    <property type="component" value="Unassembled WGS sequence"/>
</dbReference>
<dbReference type="RefSeq" id="WP_381525780.1">
    <property type="nucleotide sequence ID" value="NZ_JBHULN010000016.1"/>
</dbReference>
<dbReference type="InterPro" id="IPR018713">
    <property type="entry name" value="MPAB/Lcp_cat_dom"/>
</dbReference>
<accession>A0ABW5M9P2</accession>
<comment type="caution">
    <text evidence="2">The sequence shown here is derived from an EMBL/GenBank/DDBJ whole genome shotgun (WGS) entry which is preliminary data.</text>
</comment>
<evidence type="ECO:0000313" key="3">
    <source>
        <dbReference type="Proteomes" id="UP001597469"/>
    </source>
</evidence>
<name>A0ABW5M9P2_9BACT</name>
<dbReference type="InterPro" id="IPR037473">
    <property type="entry name" value="Lcp-like"/>
</dbReference>
<dbReference type="Pfam" id="PF09995">
    <property type="entry name" value="MPAB_Lcp_cat"/>
    <property type="match status" value="1"/>
</dbReference>
<dbReference type="GO" id="GO:0016491">
    <property type="term" value="F:oxidoreductase activity"/>
    <property type="evidence" value="ECO:0007669"/>
    <property type="project" value="UniProtKB-KW"/>
</dbReference>
<protein>
    <submittedName>
        <fullName evidence="2">Oxygenase MpaB family protein</fullName>
        <ecNumber evidence="2">1.-.-.-</ecNumber>
    </submittedName>
</protein>
<dbReference type="EMBL" id="JBHULN010000016">
    <property type="protein sequence ID" value="MFD2573184.1"/>
    <property type="molecule type" value="Genomic_DNA"/>
</dbReference>
<evidence type="ECO:0000259" key="1">
    <source>
        <dbReference type="Pfam" id="PF09995"/>
    </source>
</evidence>
<sequence length="378" mass="42248">MGKFRHQTDPLADQVITDILKLGEENLVNQLLQELTQNSDGLPQNLPPEVKAYFDRTAHLPAWADRELIALGQDVFARHGMLISMILSCKSLPQTYVCANGAMVLYKTGRLGEQRGQMEAYTHRIVETAQFVVNVMSPGGLSAYGNGIRTTQKVRLIHATIRYFIRKYGWDSALYGEPINQEDMAGTLMAFSALVLEGLEKLNVQLTAAEKEAYIHCWRIVGHIMGVDEQLIPNNLLDGFKLGYAIMNHQMAESVQGKALATALVAFKETISPEGKLIGMVPEMIRFMVGDEIATMLGVVADPIREQEAKRRAREMAGIAETIEHATFWSGPIANLMSKLMLEGMLVYMGRGQRIRFQLPESLRNDWRLQTPQATIKS</sequence>